<evidence type="ECO:0000256" key="7">
    <source>
        <dbReference type="ARBA" id="ARBA00023170"/>
    </source>
</evidence>
<dbReference type="SUPFAM" id="SSF48508">
    <property type="entry name" value="Nuclear receptor ligand-binding domain"/>
    <property type="match status" value="1"/>
</dbReference>
<evidence type="ECO:0000259" key="12">
    <source>
        <dbReference type="PROSITE" id="PS51843"/>
    </source>
</evidence>
<protein>
    <submittedName>
        <fullName evidence="13">Uncharacterized protein</fullName>
    </submittedName>
</protein>
<dbReference type="GO" id="GO:0003677">
    <property type="term" value="F:DNA binding"/>
    <property type="evidence" value="ECO:0007669"/>
    <property type="project" value="UniProtKB-KW"/>
</dbReference>
<feature type="compositionally biased region" description="Basic and acidic residues" evidence="10">
    <location>
        <begin position="198"/>
        <end position="210"/>
    </location>
</feature>
<dbReference type="InterPro" id="IPR035500">
    <property type="entry name" value="NHR-like_dom_sf"/>
</dbReference>
<accession>A0ABD3VND2</accession>
<evidence type="ECO:0000256" key="1">
    <source>
        <dbReference type="ARBA" id="ARBA00022723"/>
    </source>
</evidence>
<keyword evidence="6 9" id="KW-0804">Transcription</keyword>
<feature type="non-terminal residue" evidence="13">
    <location>
        <position position="1"/>
    </location>
</feature>
<evidence type="ECO:0000256" key="9">
    <source>
        <dbReference type="RuleBase" id="RU004334"/>
    </source>
</evidence>
<keyword evidence="7 9" id="KW-0675">Receptor</keyword>
<feature type="domain" description="NR LBD" evidence="12">
    <location>
        <begin position="262"/>
        <end position="495"/>
    </location>
</feature>
<organism evidence="13 14">
    <name type="scientific">Sinanodonta woodiana</name>
    <name type="common">Chinese pond mussel</name>
    <name type="synonym">Anodonta woodiana</name>
    <dbReference type="NCBI Taxonomy" id="1069815"/>
    <lineage>
        <taxon>Eukaryota</taxon>
        <taxon>Metazoa</taxon>
        <taxon>Spiralia</taxon>
        <taxon>Lophotrochozoa</taxon>
        <taxon>Mollusca</taxon>
        <taxon>Bivalvia</taxon>
        <taxon>Autobranchia</taxon>
        <taxon>Heteroconchia</taxon>
        <taxon>Palaeoheterodonta</taxon>
        <taxon>Unionida</taxon>
        <taxon>Unionoidea</taxon>
        <taxon>Unionidae</taxon>
        <taxon>Unioninae</taxon>
        <taxon>Sinanodonta</taxon>
    </lineage>
</organism>
<evidence type="ECO:0000256" key="6">
    <source>
        <dbReference type="ARBA" id="ARBA00023163"/>
    </source>
</evidence>
<dbReference type="Gene3D" id="1.10.565.10">
    <property type="entry name" value="Retinoid X Receptor"/>
    <property type="match status" value="1"/>
</dbReference>
<keyword evidence="8 9" id="KW-0539">Nucleus</keyword>
<dbReference type="SMART" id="SM00399">
    <property type="entry name" value="ZnF_C4"/>
    <property type="match status" value="1"/>
</dbReference>
<evidence type="ECO:0000256" key="4">
    <source>
        <dbReference type="ARBA" id="ARBA00023015"/>
    </source>
</evidence>
<dbReference type="AlphaFoldDB" id="A0ABD3VND2"/>
<evidence type="ECO:0000256" key="3">
    <source>
        <dbReference type="ARBA" id="ARBA00022833"/>
    </source>
</evidence>
<keyword evidence="3 9" id="KW-0862">Zinc</keyword>
<dbReference type="InterPro" id="IPR013088">
    <property type="entry name" value="Znf_NHR/GATA"/>
</dbReference>
<dbReference type="PANTHER" id="PTHR24082">
    <property type="entry name" value="NUCLEAR HORMONE RECEPTOR"/>
    <property type="match status" value="1"/>
</dbReference>
<name>A0ABD3VND2_SINWO</name>
<proteinExistence type="inferred from homology"/>
<evidence type="ECO:0000259" key="11">
    <source>
        <dbReference type="PROSITE" id="PS51030"/>
    </source>
</evidence>
<gene>
    <name evidence="13" type="ORF">ACJMK2_004880</name>
</gene>
<dbReference type="PROSITE" id="PS00031">
    <property type="entry name" value="NUCLEAR_REC_DBD_1"/>
    <property type="match status" value="1"/>
</dbReference>
<dbReference type="Pfam" id="PF00105">
    <property type="entry name" value="zf-C4"/>
    <property type="match status" value="1"/>
</dbReference>
<evidence type="ECO:0000256" key="2">
    <source>
        <dbReference type="ARBA" id="ARBA00022771"/>
    </source>
</evidence>
<evidence type="ECO:0000313" key="14">
    <source>
        <dbReference type="Proteomes" id="UP001634394"/>
    </source>
</evidence>
<dbReference type="Pfam" id="PF00104">
    <property type="entry name" value="Hormone_recep"/>
    <property type="match status" value="1"/>
</dbReference>
<dbReference type="SMART" id="SM00430">
    <property type="entry name" value="HOLI"/>
    <property type="match status" value="1"/>
</dbReference>
<dbReference type="PROSITE" id="PS51030">
    <property type="entry name" value="NUCLEAR_REC_DBD_2"/>
    <property type="match status" value="1"/>
</dbReference>
<dbReference type="PROSITE" id="PS51843">
    <property type="entry name" value="NR_LBD"/>
    <property type="match status" value="1"/>
</dbReference>
<dbReference type="InterPro" id="IPR000536">
    <property type="entry name" value="Nucl_hrmn_rcpt_lig-bd"/>
</dbReference>
<dbReference type="GO" id="GO:0005634">
    <property type="term" value="C:nucleus"/>
    <property type="evidence" value="ECO:0007669"/>
    <property type="project" value="UniProtKB-SubCell"/>
</dbReference>
<dbReference type="EMBL" id="JBJQND010000010">
    <property type="protein sequence ID" value="KAL3863105.1"/>
    <property type="molecule type" value="Genomic_DNA"/>
</dbReference>
<sequence>AQIAQTWKAQMCIRSVDYNLVSTVEADCKFSQFRFMMAYHQWREPDDSLKMDGYHLSSSYNTLEDDSWNAGIPNAMQESPTSSNSDNSLQYYDENKMKREQKRRPKPKDGTQLFCGVCGDRALGYNFDAITCESCKAFFRRNALKTKVFACSFDGNCKLDPHTRKFCSGCRLKKCFEIGMKKDWILTDDQLAKRRKKNPDGKIKDGRFSDYSESNSPHSSTEVSSMMMDDVDEAAANFNFSPMTLKCEPEEEDDFPQPLSEEIQKEIEQLEKEYDAVFSQGYSREQSTKLTDNPRSANELFNMTDIFIRRLIKFSKHIPEFRQLKQDDQIYLLKGGIMEILVLRSAMGYDMKMNKWKIKDSEVGKEYKLDPHMIQNALGQNMYSEHVKFVTSLHHLTQSNKTVMTLLFVIELFSADRPNIQNKELVSKTQEKFSMWLKAYLESIYSVNEARQLYPKLLVKLLDVRNLGEFSSQLAANLDITKLEPLLIEIFSLQK</sequence>
<dbReference type="InterPro" id="IPR001628">
    <property type="entry name" value="Znf_hrmn_rcpt"/>
</dbReference>
<evidence type="ECO:0000313" key="13">
    <source>
        <dbReference type="EMBL" id="KAL3863105.1"/>
    </source>
</evidence>
<comment type="subcellular location">
    <subcellularLocation>
        <location evidence="9">Nucleus</location>
    </subcellularLocation>
</comment>
<dbReference type="InterPro" id="IPR050234">
    <property type="entry name" value="Nuclear_hormone_rcpt_NR1"/>
</dbReference>
<dbReference type="PRINTS" id="PR00047">
    <property type="entry name" value="STROIDFINGER"/>
</dbReference>
<comment type="caution">
    <text evidence="13">The sequence shown here is derived from an EMBL/GenBank/DDBJ whole genome shotgun (WGS) entry which is preliminary data.</text>
</comment>
<evidence type="ECO:0000256" key="8">
    <source>
        <dbReference type="ARBA" id="ARBA00023242"/>
    </source>
</evidence>
<feature type="region of interest" description="Disordered" evidence="10">
    <location>
        <begin position="195"/>
        <end position="223"/>
    </location>
</feature>
<dbReference type="SUPFAM" id="SSF57716">
    <property type="entry name" value="Glucocorticoid receptor-like (DNA-binding domain)"/>
    <property type="match status" value="1"/>
</dbReference>
<feature type="compositionally biased region" description="Polar residues" evidence="10">
    <location>
        <begin position="211"/>
        <end position="223"/>
    </location>
</feature>
<feature type="domain" description="Nuclear receptor" evidence="11">
    <location>
        <begin position="112"/>
        <end position="187"/>
    </location>
</feature>
<keyword evidence="5 9" id="KW-0238">DNA-binding</keyword>
<keyword evidence="4 9" id="KW-0805">Transcription regulation</keyword>
<keyword evidence="1 9" id="KW-0479">Metal-binding</keyword>
<dbReference type="GO" id="GO:0008270">
    <property type="term" value="F:zinc ion binding"/>
    <property type="evidence" value="ECO:0007669"/>
    <property type="project" value="UniProtKB-KW"/>
</dbReference>
<keyword evidence="14" id="KW-1185">Reference proteome</keyword>
<dbReference type="InterPro" id="IPR001723">
    <property type="entry name" value="Nuclear_hrmn_rcpt"/>
</dbReference>
<comment type="similarity">
    <text evidence="9">Belongs to the nuclear hormone receptor family.</text>
</comment>
<dbReference type="PRINTS" id="PR00398">
    <property type="entry name" value="STRDHORMONER"/>
</dbReference>
<evidence type="ECO:0000256" key="5">
    <source>
        <dbReference type="ARBA" id="ARBA00023125"/>
    </source>
</evidence>
<dbReference type="Gene3D" id="3.30.50.10">
    <property type="entry name" value="Erythroid Transcription Factor GATA-1, subunit A"/>
    <property type="match status" value="1"/>
</dbReference>
<keyword evidence="2 9" id="KW-0863">Zinc-finger</keyword>
<evidence type="ECO:0000256" key="10">
    <source>
        <dbReference type="SAM" id="MobiDB-lite"/>
    </source>
</evidence>
<dbReference type="PANTHER" id="PTHR24082:SF283">
    <property type="entry name" value="NUCLEAR HORMONE RECEPTOR HR96"/>
    <property type="match status" value="1"/>
</dbReference>
<dbReference type="Proteomes" id="UP001634394">
    <property type="component" value="Unassembled WGS sequence"/>
</dbReference>
<reference evidence="13 14" key="1">
    <citation type="submission" date="2024-11" db="EMBL/GenBank/DDBJ databases">
        <title>Chromosome-level genome assembly of the freshwater bivalve Anodonta woodiana.</title>
        <authorList>
            <person name="Chen X."/>
        </authorList>
    </citation>
    <scope>NUCLEOTIDE SEQUENCE [LARGE SCALE GENOMIC DNA]</scope>
    <source>
        <strain evidence="13">MN2024</strain>
        <tissue evidence="13">Gills</tissue>
    </source>
</reference>